<dbReference type="Gene3D" id="3.40.1690.10">
    <property type="entry name" value="secretion proteins EscU"/>
    <property type="match status" value="1"/>
</dbReference>
<comment type="subcellular location">
    <subcellularLocation>
        <location evidence="1">Cell membrane</location>
        <topology evidence="1">Multi-pass membrane protein</topology>
    </subcellularLocation>
</comment>
<comment type="caution">
    <text evidence="10">The sequence shown here is derived from an EMBL/GenBank/DDBJ whole genome shotgun (WGS) entry which is preliminary data.</text>
</comment>
<proteinExistence type="inferred from homology"/>
<dbReference type="SUPFAM" id="SSF160544">
    <property type="entry name" value="EscU C-terminal domain-like"/>
    <property type="match status" value="1"/>
</dbReference>
<keyword evidence="3" id="KW-1003">Cell membrane</keyword>
<dbReference type="PRINTS" id="PR00950">
    <property type="entry name" value="TYPE3IMSPROT"/>
</dbReference>
<accession>A0AAP7DDV1</accession>
<gene>
    <name evidence="10" type="ORF">F0238_16215</name>
</gene>
<dbReference type="NCBIfam" id="TIGR01404">
    <property type="entry name" value="FlhB_rel_III"/>
    <property type="match status" value="1"/>
</dbReference>
<dbReference type="GO" id="GO:0009306">
    <property type="term" value="P:protein secretion"/>
    <property type="evidence" value="ECO:0007669"/>
    <property type="project" value="InterPro"/>
</dbReference>
<dbReference type="AlphaFoldDB" id="A0AAP7DDV1"/>
<evidence type="ECO:0000256" key="3">
    <source>
        <dbReference type="ARBA" id="ARBA00022475"/>
    </source>
</evidence>
<evidence type="ECO:0000256" key="2">
    <source>
        <dbReference type="ARBA" id="ARBA00010690"/>
    </source>
</evidence>
<feature type="transmembrane region" description="Helical" evidence="9">
    <location>
        <begin position="139"/>
        <end position="157"/>
    </location>
</feature>
<dbReference type="InterPro" id="IPR006135">
    <property type="entry name" value="T3SS_substrate_exporter"/>
</dbReference>
<feature type="region of interest" description="Disordered" evidence="8">
    <location>
        <begin position="1"/>
        <end position="21"/>
    </location>
</feature>
<feature type="transmembrane region" description="Helical" evidence="9">
    <location>
        <begin position="177"/>
        <end position="204"/>
    </location>
</feature>
<evidence type="ECO:0000256" key="4">
    <source>
        <dbReference type="ARBA" id="ARBA00022692"/>
    </source>
</evidence>
<sequence>MAEKTEKPTQKKIQDSRKRGQVAQTPDIPKLLACVLTFEVLVACSEWLMAELKTLVYMPTTLFNQPFEHGFLSVLEVAKHVLFLFILIVIPVSFFAALIGRWGQFGFLFAPEALKLDFNKLNPFSQLKQLFSGQKLTEVLNNIFKSILIFVVFYILLNDLAHAVFKLPNLPLDRMWLAAIDLFIYVARVCLLLLLAPAILDFALKKFFHLKQLKMDKQEVKQEFKDSEGDPFVKSQRRQLGMELVEGSPQTTNASMDEMDMLVVNPTHFAVGLHYNPGVTPLPVVGAKGKDREALELIQQADHSGVPVIRYVWLARTLYQQELGSYINRDTLDAVASLYTLLNDMDSSTEDR</sequence>
<keyword evidence="6" id="KW-0843">Virulence</keyword>
<evidence type="ECO:0000256" key="1">
    <source>
        <dbReference type="ARBA" id="ARBA00004651"/>
    </source>
</evidence>
<keyword evidence="7 9" id="KW-0472">Membrane</keyword>
<name>A0AAP7DDV1_9VIBR</name>
<organism evidence="10 11">
    <name type="scientific">Vibrio coralliilyticus</name>
    <dbReference type="NCBI Taxonomy" id="190893"/>
    <lineage>
        <taxon>Bacteria</taxon>
        <taxon>Pseudomonadati</taxon>
        <taxon>Pseudomonadota</taxon>
        <taxon>Gammaproteobacteria</taxon>
        <taxon>Vibrionales</taxon>
        <taxon>Vibrionaceae</taxon>
        <taxon>Vibrio</taxon>
    </lineage>
</organism>
<reference evidence="10 11" key="1">
    <citation type="submission" date="2019-09" db="EMBL/GenBank/DDBJ databases">
        <title>Draft genome sequencing and comparative genomics of hatchery-associated Vibrios.</title>
        <authorList>
            <person name="Kehlet-Delgado H."/>
            <person name="Mueller R.S."/>
        </authorList>
    </citation>
    <scope>NUCLEOTIDE SEQUENCE [LARGE SCALE GENOMIC DNA]</scope>
    <source>
        <strain evidence="10 11">09-121-3</strain>
    </source>
</reference>
<evidence type="ECO:0000256" key="7">
    <source>
        <dbReference type="ARBA" id="ARBA00023136"/>
    </source>
</evidence>
<evidence type="ECO:0000256" key="5">
    <source>
        <dbReference type="ARBA" id="ARBA00022989"/>
    </source>
</evidence>
<dbReference type="PANTHER" id="PTHR30531:SF14">
    <property type="entry name" value="SURFACE PRESENTATION OF ANTIGENS PROTEIN SPAS"/>
    <property type="match status" value="1"/>
</dbReference>
<dbReference type="GO" id="GO:0005886">
    <property type="term" value="C:plasma membrane"/>
    <property type="evidence" value="ECO:0007669"/>
    <property type="project" value="UniProtKB-SubCell"/>
</dbReference>
<feature type="compositionally biased region" description="Basic and acidic residues" evidence="8">
    <location>
        <begin position="1"/>
        <end position="18"/>
    </location>
</feature>
<dbReference type="InterPro" id="IPR029025">
    <property type="entry name" value="T3SS_substrate_exporter_C"/>
</dbReference>
<feature type="transmembrane region" description="Helical" evidence="9">
    <location>
        <begin position="81"/>
        <end position="99"/>
    </location>
</feature>
<dbReference type="PANTHER" id="PTHR30531">
    <property type="entry name" value="FLAGELLAR BIOSYNTHETIC PROTEIN FLHB"/>
    <property type="match status" value="1"/>
</dbReference>
<evidence type="ECO:0000256" key="9">
    <source>
        <dbReference type="SAM" id="Phobius"/>
    </source>
</evidence>
<protein>
    <submittedName>
        <fullName evidence="10">EscU/YscU/HrcU family type III secretion system export apparatus switch protein</fullName>
    </submittedName>
</protein>
<evidence type="ECO:0000313" key="11">
    <source>
        <dbReference type="Proteomes" id="UP000576645"/>
    </source>
</evidence>
<dbReference type="RefSeq" id="WP_171353186.1">
    <property type="nucleotide sequence ID" value="NZ_VTXP01000008.1"/>
</dbReference>
<dbReference type="EMBL" id="VTXP01000008">
    <property type="protein sequence ID" value="NOJ24279.1"/>
    <property type="molecule type" value="Genomic_DNA"/>
</dbReference>
<evidence type="ECO:0000256" key="8">
    <source>
        <dbReference type="SAM" id="MobiDB-lite"/>
    </source>
</evidence>
<dbReference type="Proteomes" id="UP000576645">
    <property type="component" value="Unassembled WGS sequence"/>
</dbReference>
<comment type="similarity">
    <text evidence="2">Belongs to the type III secretion exporter family.</text>
</comment>
<evidence type="ECO:0000256" key="6">
    <source>
        <dbReference type="ARBA" id="ARBA00023026"/>
    </source>
</evidence>
<keyword evidence="4 9" id="KW-0812">Transmembrane</keyword>
<evidence type="ECO:0000313" key="10">
    <source>
        <dbReference type="EMBL" id="NOJ24279.1"/>
    </source>
</evidence>
<keyword evidence="5 9" id="KW-1133">Transmembrane helix</keyword>
<dbReference type="InterPro" id="IPR006307">
    <property type="entry name" value="BsaZ-like"/>
</dbReference>
<dbReference type="Pfam" id="PF01312">
    <property type="entry name" value="Bac_export_2"/>
    <property type="match status" value="1"/>
</dbReference>